<evidence type="ECO:0000313" key="4">
    <source>
        <dbReference type="Proteomes" id="UP000192411"/>
    </source>
</evidence>
<dbReference type="Pfam" id="PF00440">
    <property type="entry name" value="TetR_N"/>
    <property type="match status" value="1"/>
</dbReference>
<name>A0A1X0JGD5_9MYCO</name>
<accession>A0A1X0JGD5</accession>
<proteinExistence type="predicted"/>
<evidence type="ECO:0000256" key="1">
    <source>
        <dbReference type="ARBA" id="ARBA00023125"/>
    </source>
</evidence>
<reference evidence="3 4" key="1">
    <citation type="submission" date="2017-02" db="EMBL/GenBank/DDBJ databases">
        <title>The new phylogeny of genus Mycobacterium.</title>
        <authorList>
            <person name="Tortoli E."/>
            <person name="Trovato A."/>
            <person name="Cirillo D.M."/>
        </authorList>
    </citation>
    <scope>NUCLEOTIDE SEQUENCE [LARGE SCALE GENOMIC DNA]</scope>
    <source>
        <strain evidence="3 4">DSM 44338</strain>
    </source>
</reference>
<dbReference type="InterPro" id="IPR001647">
    <property type="entry name" value="HTH_TetR"/>
</dbReference>
<dbReference type="Gene3D" id="1.10.357.10">
    <property type="entry name" value="Tetracycline Repressor, domain 2"/>
    <property type="match status" value="1"/>
</dbReference>
<dbReference type="PANTHER" id="PTHR30055:SF239">
    <property type="entry name" value="TRANSCRIPTIONAL REGULATORY PROTEIN"/>
    <property type="match status" value="1"/>
</dbReference>
<evidence type="ECO:0000313" key="3">
    <source>
        <dbReference type="EMBL" id="ORB61979.1"/>
    </source>
</evidence>
<keyword evidence="4" id="KW-1185">Reference proteome</keyword>
<dbReference type="EMBL" id="MVIM01000019">
    <property type="protein sequence ID" value="ORB61979.1"/>
    <property type="molecule type" value="Genomic_DNA"/>
</dbReference>
<dbReference type="Proteomes" id="UP000192411">
    <property type="component" value="Unassembled WGS sequence"/>
</dbReference>
<dbReference type="GO" id="GO:0003700">
    <property type="term" value="F:DNA-binding transcription factor activity"/>
    <property type="evidence" value="ECO:0007669"/>
    <property type="project" value="TreeGrafter"/>
</dbReference>
<dbReference type="SUPFAM" id="SSF46689">
    <property type="entry name" value="Homeodomain-like"/>
    <property type="match status" value="1"/>
</dbReference>
<feature type="domain" description="HTH tetR-type" evidence="2">
    <location>
        <begin position="15"/>
        <end position="52"/>
    </location>
</feature>
<dbReference type="eggNOG" id="COG1309">
    <property type="taxonomic scope" value="Bacteria"/>
</dbReference>
<dbReference type="InterPro" id="IPR050109">
    <property type="entry name" value="HTH-type_TetR-like_transc_reg"/>
</dbReference>
<gene>
    <name evidence="3" type="ORF">BST47_25640</name>
</gene>
<comment type="caution">
    <text evidence="3">The sequence shown here is derived from an EMBL/GenBank/DDBJ whole genome shotgun (WGS) entry which is preliminary data.</text>
</comment>
<organism evidence="3 4">
    <name type="scientific">Mycolicibacterium tusciae</name>
    <dbReference type="NCBI Taxonomy" id="75922"/>
    <lineage>
        <taxon>Bacteria</taxon>
        <taxon>Bacillati</taxon>
        <taxon>Actinomycetota</taxon>
        <taxon>Actinomycetes</taxon>
        <taxon>Mycobacteriales</taxon>
        <taxon>Mycobacteriaceae</taxon>
        <taxon>Mycolicibacterium</taxon>
    </lineage>
</organism>
<evidence type="ECO:0000259" key="2">
    <source>
        <dbReference type="Pfam" id="PF00440"/>
    </source>
</evidence>
<dbReference type="RefSeq" id="WP_083128724.1">
    <property type="nucleotide sequence ID" value="NZ_MVIM01000019.1"/>
</dbReference>
<dbReference type="STRING" id="75922.BST47_25640"/>
<keyword evidence="1" id="KW-0238">DNA-binding</keyword>
<protein>
    <submittedName>
        <fullName evidence="3">TetR family transcriptional regulator</fullName>
    </submittedName>
</protein>
<dbReference type="AlphaFoldDB" id="A0A1X0JGD5"/>
<dbReference type="GO" id="GO:0000976">
    <property type="term" value="F:transcription cis-regulatory region binding"/>
    <property type="evidence" value="ECO:0007669"/>
    <property type="project" value="TreeGrafter"/>
</dbReference>
<sequence>MAKARATRLAVEDWLQAGYAVLAEEGIKSLKVDRLCTRLGVTKGSFYWHFADIASYRVALVDAWGASRDEERRHFGASNDAPARERLSQMMTTLVDARHWTLERAMREWARTDEGVAASVRAADRRVLAAVRQAFLDYGFDAEEADLRATATFAVGIGFLHLSGAKPSARGAARRERFLDIMLTR</sequence>
<dbReference type="PANTHER" id="PTHR30055">
    <property type="entry name" value="HTH-TYPE TRANSCRIPTIONAL REGULATOR RUTR"/>
    <property type="match status" value="1"/>
</dbReference>
<dbReference type="OrthoDB" id="3218408at2"/>
<dbReference type="InterPro" id="IPR009057">
    <property type="entry name" value="Homeodomain-like_sf"/>
</dbReference>